<name>A0ABQ1RNN3_9ALTE</name>
<organism evidence="7 8">
    <name type="scientific">Lacimicrobium alkaliphilum</name>
    <dbReference type="NCBI Taxonomy" id="1526571"/>
    <lineage>
        <taxon>Bacteria</taxon>
        <taxon>Pseudomonadati</taxon>
        <taxon>Pseudomonadota</taxon>
        <taxon>Gammaproteobacteria</taxon>
        <taxon>Alteromonadales</taxon>
        <taxon>Alteromonadaceae</taxon>
        <taxon>Lacimicrobium</taxon>
    </lineage>
</organism>
<evidence type="ECO:0000256" key="3">
    <source>
        <dbReference type="ARBA" id="ARBA00022989"/>
    </source>
</evidence>
<dbReference type="Pfam" id="PF05569">
    <property type="entry name" value="Peptidase_M56"/>
    <property type="match status" value="1"/>
</dbReference>
<reference evidence="8" key="1">
    <citation type="journal article" date="2019" name="Int. J. Syst. Evol. Microbiol.">
        <title>The Global Catalogue of Microorganisms (GCM) 10K type strain sequencing project: providing services to taxonomists for standard genome sequencing and annotation.</title>
        <authorList>
            <consortium name="The Broad Institute Genomics Platform"/>
            <consortium name="The Broad Institute Genome Sequencing Center for Infectious Disease"/>
            <person name="Wu L."/>
            <person name="Ma J."/>
        </authorList>
    </citation>
    <scope>NUCLEOTIDE SEQUENCE [LARGE SCALE GENOMIC DNA]</scope>
    <source>
        <strain evidence="8">CGMCC 1.12923</strain>
    </source>
</reference>
<dbReference type="InterPro" id="IPR008756">
    <property type="entry name" value="Peptidase_M56"/>
</dbReference>
<dbReference type="SUPFAM" id="SSF74653">
    <property type="entry name" value="TolA/TonB C-terminal domain"/>
    <property type="match status" value="1"/>
</dbReference>
<dbReference type="NCBIfam" id="TIGR01352">
    <property type="entry name" value="tonB_Cterm"/>
    <property type="match status" value="1"/>
</dbReference>
<dbReference type="Proteomes" id="UP000614272">
    <property type="component" value="Unassembled WGS sequence"/>
</dbReference>
<evidence type="ECO:0000313" key="7">
    <source>
        <dbReference type="EMBL" id="GGD73078.1"/>
    </source>
</evidence>
<keyword evidence="5" id="KW-0653">Protein transport</keyword>
<evidence type="ECO:0000256" key="1">
    <source>
        <dbReference type="ARBA" id="ARBA00004167"/>
    </source>
</evidence>
<dbReference type="InterPro" id="IPR006260">
    <property type="entry name" value="TonB/TolA_C"/>
</dbReference>
<dbReference type="InterPro" id="IPR037682">
    <property type="entry name" value="TonB_C"/>
</dbReference>
<protein>
    <recommendedName>
        <fullName evidence="5">Protein TonB</fullName>
    </recommendedName>
</protein>
<keyword evidence="2 5" id="KW-0812">Transmembrane</keyword>
<comment type="caution">
    <text evidence="7">The sequence shown here is derived from an EMBL/GenBank/DDBJ whole genome shotgun (WGS) entry which is preliminary data.</text>
</comment>
<evidence type="ECO:0000256" key="2">
    <source>
        <dbReference type="ARBA" id="ARBA00022692"/>
    </source>
</evidence>
<keyword evidence="5" id="KW-1003">Cell membrane</keyword>
<evidence type="ECO:0000259" key="6">
    <source>
        <dbReference type="PROSITE" id="PS52015"/>
    </source>
</evidence>
<keyword evidence="5" id="KW-0997">Cell inner membrane</keyword>
<dbReference type="InterPro" id="IPR052173">
    <property type="entry name" value="Beta-lactam_resp_regulator"/>
</dbReference>
<comment type="caution">
    <text evidence="5">Lacks conserved residue(s) required for the propagation of feature annotation.</text>
</comment>
<feature type="transmembrane region" description="Helical" evidence="5">
    <location>
        <begin position="34"/>
        <end position="53"/>
    </location>
</feature>
<dbReference type="PANTHER" id="PTHR34978:SF3">
    <property type="entry name" value="SLR0241 PROTEIN"/>
    <property type="match status" value="1"/>
</dbReference>
<feature type="transmembrane region" description="Helical" evidence="5">
    <location>
        <begin position="6"/>
        <end position="22"/>
    </location>
</feature>
<keyword evidence="3 5" id="KW-1133">Transmembrane helix</keyword>
<proteinExistence type="inferred from homology"/>
<feature type="transmembrane region" description="Helical" evidence="5">
    <location>
        <begin position="81"/>
        <end position="100"/>
    </location>
</feature>
<keyword evidence="5" id="KW-0813">Transport</keyword>
<comment type="similarity">
    <text evidence="5">Belongs to the TonB family.</text>
</comment>
<dbReference type="PRINTS" id="PR01374">
    <property type="entry name" value="TONBPROTEIN"/>
</dbReference>
<feature type="domain" description="TonB C-terminal" evidence="6">
    <location>
        <begin position="299"/>
        <end position="396"/>
    </location>
</feature>
<sequence>MASWILSQQVVLCVTLLLLLLLERKAARDLGARTLYALWLLLPLTLMVNNLPVDLVSLENHTLNRYVVVFSSQSQQVGAMFSWQLLWIVGGSGVIGIAFWQQWRISRLCTVPANHLTLPRNFPENLTVAMSKEVGSPVLIGLFKPKLIVPASFLADFSSAQQQMILQHELVHYRRRDNFFNLCALLFVALFWFNPLVWLAYSAFRRSQELACDAVVLGNKNRQEKILYSKALLRCAEMSLQPSWIYSQYGDKHSMRQRIELIKNNGSIKGSLLATVLLLSGGLLTGIAMANQQSKVQGKKVSSSALVERVEPKYPIYAAENELEGSVVLQFDINADGSTDNIEVVKAIPEETFNKVSIAALQQWKYKPEVINGQAVKQTNLLVQLNYRMERLPEGETIPPLIEDSTANN</sequence>
<gene>
    <name evidence="7" type="ORF">GCM10011357_30190</name>
</gene>
<feature type="transmembrane region" description="Helical" evidence="5">
    <location>
        <begin position="179"/>
        <end position="201"/>
    </location>
</feature>
<keyword evidence="8" id="KW-1185">Reference proteome</keyword>
<evidence type="ECO:0000313" key="8">
    <source>
        <dbReference type="Proteomes" id="UP000614272"/>
    </source>
</evidence>
<dbReference type="PANTHER" id="PTHR34978">
    <property type="entry name" value="POSSIBLE SENSOR-TRANSDUCER PROTEIN BLAR"/>
    <property type="match status" value="1"/>
</dbReference>
<dbReference type="Pfam" id="PF03544">
    <property type="entry name" value="TonB_C"/>
    <property type="match status" value="1"/>
</dbReference>
<evidence type="ECO:0000256" key="4">
    <source>
        <dbReference type="ARBA" id="ARBA00023136"/>
    </source>
</evidence>
<dbReference type="Gene3D" id="3.30.1150.10">
    <property type="match status" value="1"/>
</dbReference>
<evidence type="ECO:0000256" key="5">
    <source>
        <dbReference type="RuleBase" id="RU362123"/>
    </source>
</evidence>
<dbReference type="RefSeq" id="WP_099035760.1">
    <property type="nucleotide sequence ID" value="NZ_BMGJ01000014.1"/>
</dbReference>
<keyword evidence="5" id="KW-0735">Signal-anchor</keyword>
<dbReference type="CDD" id="cd07341">
    <property type="entry name" value="M56_BlaR1_MecR1_like"/>
    <property type="match status" value="1"/>
</dbReference>
<dbReference type="PROSITE" id="PS52015">
    <property type="entry name" value="TONB_CTD"/>
    <property type="match status" value="1"/>
</dbReference>
<comment type="subcellular location">
    <subcellularLocation>
        <location evidence="5">Cell inner membrane</location>
        <topology evidence="5">Single-pass membrane protein</topology>
        <orientation evidence="5">Periplasmic side</orientation>
    </subcellularLocation>
    <subcellularLocation>
        <location evidence="1">Membrane</location>
        <topology evidence="1">Single-pass membrane protein</topology>
    </subcellularLocation>
</comment>
<accession>A0ABQ1RNN3</accession>
<comment type="function">
    <text evidence="5">Interacts with outer membrane receptor proteins that carry out high-affinity binding and energy dependent uptake into the periplasmic space of specific substrates. It could act to transduce energy from the cytoplasmic membrane to specific energy-requiring processes in the outer membrane, resulting in the release into the periplasm of ligands bound by these outer membrane proteins.</text>
</comment>
<keyword evidence="4 5" id="KW-0472">Membrane</keyword>
<dbReference type="EMBL" id="BMGJ01000014">
    <property type="protein sequence ID" value="GGD73078.1"/>
    <property type="molecule type" value="Genomic_DNA"/>
</dbReference>
<dbReference type="InterPro" id="IPR003538">
    <property type="entry name" value="TonB"/>
</dbReference>